<dbReference type="InterPro" id="IPR005119">
    <property type="entry name" value="LysR_subst-bd"/>
</dbReference>
<keyword evidence="3" id="KW-1185">Reference proteome</keyword>
<dbReference type="EMBL" id="WTVH01000048">
    <property type="protein sequence ID" value="NMF95128.1"/>
    <property type="molecule type" value="Genomic_DNA"/>
</dbReference>
<proteinExistence type="predicted"/>
<feature type="domain" description="LysR substrate-binding" evidence="1">
    <location>
        <begin position="1"/>
        <end position="67"/>
    </location>
</feature>
<evidence type="ECO:0000313" key="2">
    <source>
        <dbReference type="EMBL" id="NMF95128.1"/>
    </source>
</evidence>
<dbReference type="Pfam" id="PF03466">
    <property type="entry name" value="LysR_substrate"/>
    <property type="match status" value="1"/>
</dbReference>
<comment type="caution">
    <text evidence="2">The sequence shown here is derived from an EMBL/GenBank/DDBJ whole genome shotgun (WGS) entry which is preliminary data.</text>
</comment>
<dbReference type="SUPFAM" id="SSF53850">
    <property type="entry name" value="Periplasmic binding protein-like II"/>
    <property type="match status" value="1"/>
</dbReference>
<dbReference type="Proteomes" id="UP000601990">
    <property type="component" value="Unassembled WGS sequence"/>
</dbReference>
<accession>A0ABX1N783</accession>
<organism evidence="2 3">
    <name type="scientific">Aromatoleum buckelii</name>
    <dbReference type="NCBI Taxonomy" id="200254"/>
    <lineage>
        <taxon>Bacteria</taxon>
        <taxon>Pseudomonadati</taxon>
        <taxon>Pseudomonadota</taxon>
        <taxon>Betaproteobacteria</taxon>
        <taxon>Rhodocyclales</taxon>
        <taxon>Rhodocyclaceae</taxon>
        <taxon>Aromatoleum</taxon>
    </lineage>
</organism>
<name>A0ABX1N783_9RHOO</name>
<evidence type="ECO:0000313" key="3">
    <source>
        <dbReference type="Proteomes" id="UP000601990"/>
    </source>
</evidence>
<protein>
    <recommendedName>
        <fullName evidence="1">LysR substrate-binding domain-containing protein</fullName>
    </recommendedName>
</protein>
<reference evidence="2" key="1">
    <citation type="submission" date="2019-12" db="EMBL/GenBank/DDBJ databases">
        <title>Comparative genomics gives insights into the taxonomy of the Azoarcus-Aromatoleum group and reveals separate origins of nif in the plant-associated Azoarcus and non-plant-associated Aromatoleum sub-groups.</title>
        <authorList>
            <person name="Lafos M."/>
            <person name="Maluk M."/>
            <person name="Batista M."/>
            <person name="Junghare M."/>
            <person name="Carmona M."/>
            <person name="Faoro H."/>
            <person name="Cruz L.M."/>
            <person name="Battistoni F."/>
            <person name="De Souza E."/>
            <person name="Pedrosa F."/>
            <person name="Chen W.-M."/>
            <person name="Poole P.S."/>
            <person name="Dixon R.A."/>
            <person name="James E.K."/>
        </authorList>
    </citation>
    <scope>NUCLEOTIDE SEQUENCE</scope>
    <source>
        <strain evidence="2">U120</strain>
    </source>
</reference>
<evidence type="ECO:0000259" key="1">
    <source>
        <dbReference type="Pfam" id="PF03466"/>
    </source>
</evidence>
<gene>
    <name evidence="2" type="ORF">GO608_17600</name>
</gene>
<dbReference type="Gene3D" id="3.40.190.290">
    <property type="match status" value="1"/>
</dbReference>
<sequence length="72" mass="7975">MRALIRHGAAISGLDQFSVEADFASGNLVRLLPQWLLPTGGVYAVHPPGRRTPRKVRSFIKFCRTVCGVRRA</sequence>